<feature type="coiled-coil region" evidence="1">
    <location>
        <begin position="2194"/>
        <end position="2242"/>
    </location>
</feature>
<dbReference type="PANTHER" id="PTHR18874">
    <property type="entry name" value="CMF/LEK/CENP CELL DIVISION-RELATED"/>
    <property type="match status" value="1"/>
</dbReference>
<feature type="compositionally biased region" description="Polar residues" evidence="2">
    <location>
        <begin position="3887"/>
        <end position="3912"/>
    </location>
</feature>
<dbReference type="GO" id="GO:0010389">
    <property type="term" value="P:regulation of G2/M transition of mitotic cell cycle"/>
    <property type="evidence" value="ECO:0007669"/>
    <property type="project" value="TreeGrafter"/>
</dbReference>
<evidence type="ECO:0000313" key="6">
    <source>
        <dbReference type="Ensembl" id="ENSSHAP00000023804.1"/>
    </source>
</evidence>
<feature type="region of interest" description="Disordered" evidence="2">
    <location>
        <begin position="3879"/>
        <end position="3982"/>
    </location>
</feature>
<dbReference type="GO" id="GO:0000775">
    <property type="term" value="C:chromosome, centromeric region"/>
    <property type="evidence" value="ECO:0007669"/>
    <property type="project" value="InterPro"/>
</dbReference>
<reference evidence="6" key="3">
    <citation type="submission" date="2025-09" db="UniProtKB">
        <authorList>
            <consortium name="Ensembl"/>
        </authorList>
    </citation>
    <scope>IDENTIFICATION</scope>
</reference>
<feature type="domain" description="Centromere protein Cenp-F leucine-rich repeat-containing" evidence="3">
    <location>
        <begin position="2052"/>
        <end position="2183"/>
    </location>
</feature>
<proteinExistence type="predicted"/>
<name>A0A7N4NIB2_SARHA</name>
<dbReference type="Pfam" id="PF10473">
    <property type="entry name" value="CENP-F_leu_zip"/>
    <property type="match status" value="2"/>
</dbReference>
<feature type="compositionally biased region" description="Polar residues" evidence="2">
    <location>
        <begin position="3758"/>
        <end position="3775"/>
    </location>
</feature>
<feature type="region of interest" description="Disordered" evidence="2">
    <location>
        <begin position="60"/>
        <end position="94"/>
    </location>
</feature>
<dbReference type="GO" id="GO:0070840">
    <property type="term" value="F:dynein complex binding"/>
    <property type="evidence" value="ECO:0007669"/>
    <property type="project" value="InterPro"/>
</dbReference>
<feature type="compositionally biased region" description="Polar residues" evidence="2">
    <location>
        <begin position="3922"/>
        <end position="3946"/>
    </location>
</feature>
<feature type="domain" description="Centromere protein Cenp-F N-terminal" evidence="4">
    <location>
        <begin position="1"/>
        <end position="229"/>
    </location>
</feature>
<feature type="coiled-coil region" evidence="1">
    <location>
        <begin position="2284"/>
        <end position="2388"/>
    </location>
</feature>
<dbReference type="InterPro" id="IPR018463">
    <property type="entry name" value="Centromere_CenpF_N"/>
</dbReference>
<dbReference type="InterPro" id="IPR019513">
    <property type="entry name" value="Centromere_CenpF_leu-rich_rpt"/>
</dbReference>
<feature type="coiled-coil region" evidence="1">
    <location>
        <begin position="834"/>
        <end position="882"/>
    </location>
</feature>
<feature type="compositionally biased region" description="Low complexity" evidence="2">
    <location>
        <begin position="75"/>
        <end position="87"/>
    </location>
</feature>
<feature type="coiled-coil region" evidence="1">
    <location>
        <begin position="2858"/>
        <end position="3534"/>
    </location>
</feature>
<feature type="region of interest" description="Disordered" evidence="2">
    <location>
        <begin position="3758"/>
        <end position="3816"/>
    </location>
</feature>
<feature type="coiled-coil region" evidence="1">
    <location>
        <begin position="3560"/>
        <end position="3755"/>
    </location>
</feature>
<protein>
    <submittedName>
        <fullName evidence="6">Centromere protein F</fullName>
    </submittedName>
</protein>
<dbReference type="Ensembl" id="ENSSHAT00000039385.1">
    <property type="protein sequence ID" value="ENSSHAP00000023804.1"/>
    <property type="gene ID" value="ENSSHAG00000017822.2"/>
</dbReference>
<feature type="coiled-coil region" evidence="1">
    <location>
        <begin position="2609"/>
        <end position="2636"/>
    </location>
</feature>
<feature type="coiled-coil region" evidence="1">
    <location>
        <begin position="1811"/>
        <end position="2164"/>
    </location>
</feature>
<reference evidence="6 7" key="1">
    <citation type="journal article" date="2011" name="Proc. Natl. Acad. Sci. U.S.A.">
        <title>Genetic diversity and population structure of the endangered marsupial Sarcophilus harrisii (Tasmanian devil).</title>
        <authorList>
            <person name="Miller W."/>
            <person name="Hayes V.M."/>
            <person name="Ratan A."/>
            <person name="Petersen D.C."/>
            <person name="Wittekindt N.E."/>
            <person name="Miller J."/>
            <person name="Walenz B."/>
            <person name="Knight J."/>
            <person name="Qi J."/>
            <person name="Zhao F."/>
            <person name="Wang Q."/>
            <person name="Bedoya-Reina O.C."/>
            <person name="Katiyar N."/>
            <person name="Tomsho L.P."/>
            <person name="Kasson L.M."/>
            <person name="Hardie R.A."/>
            <person name="Woodbridge P."/>
            <person name="Tindall E.A."/>
            <person name="Bertelsen M.F."/>
            <person name="Dixon D."/>
            <person name="Pyecroft S."/>
            <person name="Helgen K.M."/>
            <person name="Lesk A.M."/>
            <person name="Pringle T.H."/>
            <person name="Patterson N."/>
            <person name="Zhang Y."/>
            <person name="Kreiss A."/>
            <person name="Woods G.M."/>
            <person name="Jones M.E."/>
            <person name="Schuster S.C."/>
        </authorList>
    </citation>
    <scope>NUCLEOTIDE SEQUENCE [LARGE SCALE GENOMIC DNA]</scope>
</reference>
<dbReference type="GO" id="GO:0005634">
    <property type="term" value="C:nucleus"/>
    <property type="evidence" value="ECO:0007669"/>
    <property type="project" value="TreeGrafter"/>
</dbReference>
<dbReference type="Proteomes" id="UP000007648">
    <property type="component" value="Unassembled WGS sequence"/>
</dbReference>
<feature type="coiled-coil region" evidence="1">
    <location>
        <begin position="2668"/>
        <end position="2833"/>
    </location>
</feature>
<evidence type="ECO:0000256" key="1">
    <source>
        <dbReference type="SAM" id="Coils"/>
    </source>
</evidence>
<accession>A0A7N4NIB2</accession>
<dbReference type="InterPro" id="IPR018302">
    <property type="entry name" value="CenpF/LEK1_Rb-prot-bd"/>
</dbReference>
<evidence type="ECO:0000256" key="2">
    <source>
        <dbReference type="SAM" id="MobiDB-lite"/>
    </source>
</evidence>
<evidence type="ECO:0000259" key="4">
    <source>
        <dbReference type="Pfam" id="PF10481"/>
    </source>
</evidence>
<feature type="coiled-coil region" evidence="1">
    <location>
        <begin position="2413"/>
        <end position="2567"/>
    </location>
</feature>
<evidence type="ECO:0000259" key="3">
    <source>
        <dbReference type="Pfam" id="PF10473"/>
    </source>
</evidence>
<feature type="coiled-coil region" evidence="1">
    <location>
        <begin position="4"/>
        <end position="59"/>
    </location>
</feature>
<dbReference type="GO" id="GO:0008017">
    <property type="term" value="F:microtubule binding"/>
    <property type="evidence" value="ECO:0007669"/>
    <property type="project" value="InterPro"/>
</dbReference>
<organism evidence="6 7">
    <name type="scientific">Sarcophilus harrisii</name>
    <name type="common">Tasmanian devil</name>
    <name type="synonym">Sarcophilus laniarius</name>
    <dbReference type="NCBI Taxonomy" id="9305"/>
    <lineage>
        <taxon>Eukaryota</taxon>
        <taxon>Metazoa</taxon>
        <taxon>Chordata</taxon>
        <taxon>Craniata</taxon>
        <taxon>Vertebrata</taxon>
        <taxon>Euteleostomi</taxon>
        <taxon>Mammalia</taxon>
        <taxon>Metatheria</taxon>
        <taxon>Dasyuromorphia</taxon>
        <taxon>Dasyuridae</taxon>
        <taxon>Sarcophilus</taxon>
    </lineage>
</organism>
<dbReference type="GeneTree" id="ENSGT00730000111187"/>
<dbReference type="Pfam" id="PF10490">
    <property type="entry name" value="CENP-F_C_Rb_bdg"/>
    <property type="match status" value="1"/>
</dbReference>
<feature type="coiled-coil region" evidence="1">
    <location>
        <begin position="1197"/>
        <end position="1231"/>
    </location>
</feature>
<dbReference type="GO" id="GO:0000922">
    <property type="term" value="C:spindle pole"/>
    <property type="evidence" value="ECO:0007669"/>
    <property type="project" value="TreeGrafter"/>
</dbReference>
<dbReference type="Pfam" id="PF10481">
    <property type="entry name" value="CENP-F_N"/>
    <property type="match status" value="1"/>
</dbReference>
<feature type="coiled-coil region" evidence="1">
    <location>
        <begin position="1019"/>
        <end position="1046"/>
    </location>
</feature>
<feature type="coiled-coil region" evidence="1">
    <location>
        <begin position="202"/>
        <end position="299"/>
    </location>
</feature>
<evidence type="ECO:0000259" key="5">
    <source>
        <dbReference type="Pfam" id="PF10490"/>
    </source>
</evidence>
<dbReference type="GO" id="GO:0051310">
    <property type="term" value="P:metaphase chromosome alignment"/>
    <property type="evidence" value="ECO:0007669"/>
    <property type="project" value="TreeGrafter"/>
</dbReference>
<evidence type="ECO:0000313" key="7">
    <source>
        <dbReference type="Proteomes" id="UP000007648"/>
    </source>
</evidence>
<dbReference type="GO" id="GO:0042803">
    <property type="term" value="F:protein homodimerization activity"/>
    <property type="evidence" value="ECO:0007669"/>
    <property type="project" value="InterPro"/>
</dbReference>
<feature type="coiled-coil region" evidence="1">
    <location>
        <begin position="445"/>
        <end position="516"/>
    </location>
</feature>
<feature type="coiled-coil region" evidence="1">
    <location>
        <begin position="1115"/>
        <end position="1149"/>
    </location>
</feature>
<sequence>METCENLEKMRQKISHELQVKESQVNFQEGQLNSSKKQIEKLEQELKRYKSELERNQLAVLPGDVSTLNSTPQKSSAPPVQSSQSASRYEELQEKYSKEVEERKRLEEEVKALQIKKASKTVPPNNMSHREIARHQSSSSVFPWQQEKTPTRHSANAQETPFRRGFTALHVPWEQETTPNRMPSWQDTNCSFHENPSDPHLLDQIKAQNQELRFKVNELEHRLQGQEKDIKGHMNKWQETQLHLEKTKLELVEKEKVLNKTRDELMRLTTQFDQATAKCTTLEQKLKKISEDLSCQRQNAESTRCALEQKIKDKEKDYQEELSHQQRTFQMLDQESTQIKTRLNQELQQAKSTQNILQAELDKVVAVKQQLERNSDEFKQKLSRTEQALQTSETKENELRKNLEEMMQEKQLFSHQLDKRTREVYLLEEELKKTKYCLKQNQNLAEEMKEKNATQGETLKALQEKIDQQEKSFILEKLKLAVADLEKQRDCSQDLLKKREHHIEQLNDKLSATQKETYELLSTLELKEKECEDLKKETIIFSQWKSEKEPLLNQLLLEKEGLEGKINHLELCLKTQQMKNHDANESFKVMETEKENLGLEIRKLQNAIEVKSIELETQKRAYDELQEKSECSEQKYKKEIENLSLKILQVTEEDEHLKQKLQLISSEIIEKDQRYEELCIQYKRINSLVKSQNICQMTSDDHCGDLLTFEEPVTNNSFTNILEFQGSLPLERGSQKIKLCSGDESLKSAALLHHEVSSFQFSVESEKQMNTDSQKHCEELVPIEGKIEENIFKAEHMHECFVNKQFQMLSEQAESGQVEDEDLKTNKLSFEKSVKELQLMSETLNSEKKEINSDLFQNKKEIEELTQENRNLKEINAILNIEKMNLIQKNVDFSNCLIQKENNISELSDRNMEEKLLLVKRCEEAEKELELLKEKYKSLEKKNTEMGCILSDHSLTLFGDRNNELKDLEGAFAREREYYIGKLALAEEKNEKLIFEMETIQCGLRTENAAIQNSSKIEADCLRQEISNFKHEQNKIQEQYHDLLQENGRLMKLIKAKDVQMNALVLTGSSASEQMSESENQSENETDNFKMIKVEMFPINLDAKDSSINTCNPQVVRLEEVIKHMELRLKESEKEKEFLQKELEMIRKELEIRDSKVMEAKQYDQSFETNSYEDCKREMDEKYISVLHELSTSQNDNAQLMTSLQGAVNKLNELEKMCDILQIEKLKLTSELNDSKSECILATTKMAEKMEKLVTDIKTLNNKNSNLPGDFNERNDKDKFGEQSNEQMSVSLKLLESNIEAGGDYEHLKLSNKEVQMHFFELQEKFSSLEVEHRILHEQHCGMNSKLSELCSYIDTLKTENSVLSMNLKNLQTDLMKQCSPDNEEFALEEGGSLSSSCMNEIPNLTSFVESSFYKDLFEEPRETSSNSLEETILNSQSSTNIHETSLSSSVVECISKKIARSDPSLNIEEIKTLCQTYQISLKNLVEKYQRQENIKDKEIQELKQLIGSERKELQSLREQYLAENEQWQQKLTNVTVEMESKLAAEKKQTEYLSLQLEVARLQLQGLDLSSRSFLIAESEDAITDDQGNSVSDNSEEHNSFTDEKIIKSDSLHICEENVQQILHLESEKIAENEGVSSAAICSRKLNLENEYRNPLDKTLNNSECIHELSFSSNDTTVAMDFLENQVLIQNLQTKLKETSNENLKLIRGIEESNKKVDSLLSRIKELDYELDLQKTELTAKICKCSELEKAIQELQKEKVDLSDKLESLSYDNHQLLQRVTSFENLNSCLAPDKVIFTDATDIEENIAVMSKDWKEQFLEIENELKRVKSEKTNIENHAISIEGDLEELQRKNLSLEKDNDNKQKMVSNLDEQLSLVIAEKNHLSGELEIVLKAKMQIEEICEKLKEKIEVLESNQRESLQHVEIMESEVRDKTQLLQSMTCHVNQLLKDKEDLQEQLQNLEKDKQKLSLIKDNIKHEFGQLTNEKELLIRELENMKSKLNESEAENVNLSKVLESSLIEKGEIAARLNSTQEEVHQLRTGIEKLKIRIEADEKKKHYVLEKLKESERNADSFKDKVEALERELQMSEENQEAVILDAESTKSELETLKTQMEELTKGLKCSELELFALRSKNNTEIINLRAEKENILKELQEKQDQVSQLEQLAYNLKFVLSLSSEENIVKEIQENTGQGFELENLIQTLNCLKSELVDLKSEKENALKELQVKENRVSELEELVQNLRYEEPEVVTSISEKGNMLKNLQASREETSQLEEWGKTSKCLESELITLRLEKENMLIELQKKQNRLSELEASNQTLKHLETELIALNLEKENLSKALVEEKQSKVVEFEKSNNNLKLMETEIFALRSEKENILKELHETQSRVSELEELTQNLNCVETYASLSLEKERMSIELQENSDHELEELAKNLKSLEMEVVVLREEKENMSKNQQENHLIELEKLTQTIKYLESELAALREEKESISNEVLKEKQYRVCELEELTKSLKCLEIEVVSLRSEKESILKELQKKQSEVSELEELTKTLRCVETEVVSLRSEKDNVLKELQENQDQIYEFKELIESLKCVETEVIALRSEKEYILKELKEKQDQVCQLEESIKILKCLETELALLRSEKESTLRELQENHYQVFELRELVQILKCLDSELISTKLEKENVLKDLQVTQDQVSELENLTINLKDLETEVVSLRLEKENMLKELQEKQSQVSELEGLTTNLKVLESEVAFLKSENKDVLKELQKKQDETRELQELTIKLKCLESEIISLNSEKENTLKELQKKQSEMSELEELIKSLNSLESKVASLKSEKDNMLKELQAERDQICELKEVNINLKYLETEVVSLRLVKESMSRELEEKQSQVSEFEQLTKSLRSLETEFASLTTEKENLLKQLCELEESTKNLENEVVSLLSEKESILKELQAKEGQVSDLEELTKSLRSLEPEVTSLRSEKESMSKELKEKQSHICELKEITSNLKCLEIEVAALRLEKENMLKALQEKQDHICELEEMTKNLKCLESELAAFKSEKDSMLKDLQEKQDRICELEEMTKNLKCLESELAAFKSEKDSMLKDLQEKQDQICELEEINASLKCLETEIISLRLAKESMLKELEEKQSQISELEQLTKNLKCVESEVASLTSEKENLLKKLCELEESTKNLKCLENEVVSLSSEKENILKELQEKQGQVSDLEDLTKSLRSLEPEIASLRSQKESMSKELKEKQNRICELEEMSINLKCLETEVVSLSSDKENILKELQEKQDQIAELKMLNVSFESLLEKKEEEKRKLKEESNHTVELLQKQLNDLNEKIETLHEENNICKVNEHDLNCQVDCLKNEKIHLMQQLEENKNNNALLKSSMNDLIQETENNKQKLEKETEENRILQKQVEDLRKLSSMLTQMEAQQQLWEKEKLQMKSLIVELQEKIKELSKNETLYDSLEALQCSYANLEKELESTKRENSSLLEQINKMTHNEVLLKKEMNEMMQKMTVLQEEYAGEKNRFTDHVKITEAEAEKNKMQLDELILEKCELKKSLDCLQKELEEREGKSRDEISDYQCRLENANKKYEALLKEANKKHEMEIEAYQEKLICKEQDLSLHKSEMEILKSNKEELTKSLKSTSKILEELKKTKMDNMKYVTQLKKENENAKGKIQLLIKTCKQLENEKEALQKEITGFEALQENQKQNNAPGVNVEELMSEVKELKETIEEKNKETDEYLDKYCNLLVSYEKLEKTKDMLEAQVTFLSSLQGKVTSQSSPMLNSADSIHSPNYPVPEKKTSASQSKVSNKRPRSCGIKENDGESMSSTPETFTKRIKKGVTPKGITSLSRGLENIEYEPEGLPEVVKKGFADIPKGKTSPYVFRRTTLATRASPRLAAQKLSPLNLQKGQSENLAETSKPTAGGSRSQKAKDDHQHQVQSLVTIIEPTTRSPLSENNLSKKTSADIPKESMRTKRVKHSPSKHTVPEQNKEDNCRVQ</sequence>
<gene>
    <name evidence="6" type="primary">CENPF</name>
</gene>
<feature type="coiled-coil region" evidence="1">
    <location>
        <begin position="1482"/>
        <end position="1565"/>
    </location>
</feature>
<keyword evidence="1" id="KW-0175">Coiled coil</keyword>
<dbReference type="InterPro" id="IPR043513">
    <property type="entry name" value="Cenp-F"/>
</dbReference>
<dbReference type="PANTHER" id="PTHR18874:SF10">
    <property type="entry name" value="CENTROMERE PROTEIN F"/>
    <property type="match status" value="1"/>
</dbReference>
<feature type="compositionally biased region" description="Basic and acidic residues" evidence="2">
    <location>
        <begin position="3969"/>
        <end position="3982"/>
    </location>
</feature>
<keyword evidence="7" id="KW-1185">Reference proteome</keyword>
<feature type="domain" description="Centromere protein Cenp-F leucine-rich repeat-containing" evidence="3">
    <location>
        <begin position="3237"/>
        <end position="3317"/>
    </location>
</feature>
<dbReference type="GO" id="GO:0000278">
    <property type="term" value="P:mitotic cell cycle"/>
    <property type="evidence" value="ECO:0007669"/>
    <property type="project" value="TreeGrafter"/>
</dbReference>
<feature type="coiled-coil region" evidence="1">
    <location>
        <begin position="915"/>
        <end position="942"/>
    </location>
</feature>
<feature type="compositionally biased region" description="Basic and acidic residues" evidence="2">
    <location>
        <begin position="3947"/>
        <end position="3957"/>
    </location>
</feature>
<feature type="region of interest" description="Disordered" evidence="2">
    <location>
        <begin position="377"/>
        <end position="397"/>
    </location>
</feature>
<feature type="coiled-coil region" evidence="1">
    <location>
        <begin position="587"/>
        <end position="660"/>
    </location>
</feature>
<feature type="domain" description="Kinetochore protein Cenp-F/LEK1 Rb protein-binding" evidence="5">
    <location>
        <begin position="3838"/>
        <end position="3879"/>
    </location>
</feature>
<feature type="coiled-coil region" evidence="1">
    <location>
        <begin position="1689"/>
        <end position="1772"/>
    </location>
</feature>
<reference evidence="6" key="2">
    <citation type="submission" date="2025-08" db="UniProtKB">
        <authorList>
            <consortium name="Ensembl"/>
        </authorList>
    </citation>
    <scope>IDENTIFICATION</scope>
</reference>